<name>A0A650ETI2_9CAUD</name>
<organism evidence="1 2">
    <name type="scientific">Lactococcus phage CHPC959</name>
    <dbReference type="NCBI Taxonomy" id="2675255"/>
    <lineage>
        <taxon>Viruses</taxon>
        <taxon>Duplodnaviria</taxon>
        <taxon>Heunggongvirae</taxon>
        <taxon>Uroviricota</taxon>
        <taxon>Caudoviricetes</taxon>
        <taxon>Skunavirus</taxon>
        <taxon>Skunavirus CHPC959</taxon>
    </lineage>
</organism>
<gene>
    <name evidence="1" type="ORF">CHPC959_000958</name>
</gene>
<reference evidence="1 2" key="1">
    <citation type="submission" date="2019-11" db="EMBL/GenBank/DDBJ databases">
        <title>Genome Sequences of 31 Lactococcus lactis Bacteriophages Isolated from Foods.</title>
        <authorList>
            <person name="Marcelli B."/>
            <person name="de Jong A."/>
            <person name="Kuipers O.P."/>
        </authorList>
    </citation>
    <scope>NUCLEOTIDE SEQUENCE [LARGE SCALE GENOMIC DNA]</scope>
</reference>
<dbReference type="EMBL" id="MN689523">
    <property type="protein sequence ID" value="QGT53297.1"/>
    <property type="molecule type" value="Genomic_DNA"/>
</dbReference>
<evidence type="ECO:0000313" key="2">
    <source>
        <dbReference type="Proteomes" id="UP000423635"/>
    </source>
</evidence>
<dbReference type="Proteomes" id="UP000423635">
    <property type="component" value="Segment"/>
</dbReference>
<keyword evidence="2" id="KW-1185">Reference proteome</keyword>
<feature type="non-terminal residue" evidence="1">
    <location>
        <position position="1"/>
    </location>
</feature>
<sequence>PGVLCAENLLNIPFKGAGIYKKYFYFIFIFSTKV</sequence>
<protein>
    <submittedName>
        <fullName evidence="1">Uncharacterized protein</fullName>
    </submittedName>
</protein>
<accession>A0A650ETI2</accession>
<proteinExistence type="predicted"/>
<evidence type="ECO:0000313" key="1">
    <source>
        <dbReference type="EMBL" id="QGT53297.1"/>
    </source>
</evidence>